<comment type="caution">
    <text evidence="4">The sequence shown here is derived from an EMBL/GenBank/DDBJ whole genome shotgun (WGS) entry which is preliminary data.</text>
</comment>
<evidence type="ECO:0000256" key="2">
    <source>
        <dbReference type="SAM" id="Coils"/>
    </source>
</evidence>
<keyword evidence="5" id="KW-1185">Reference proteome</keyword>
<proteinExistence type="inferred from homology"/>
<dbReference type="EMBL" id="SCEB01002061">
    <property type="protein sequence ID" value="RXM95834.1"/>
    <property type="molecule type" value="Genomic_DNA"/>
</dbReference>
<dbReference type="PANTHER" id="PTHR14819">
    <property type="entry name" value="GTP-BINDING"/>
    <property type="match status" value="1"/>
</dbReference>
<dbReference type="Proteomes" id="UP000289886">
    <property type="component" value="Unassembled WGS sequence"/>
</dbReference>
<protein>
    <submittedName>
        <fullName evidence="4">Interferon-induced very large GTPase 1</fullName>
    </submittedName>
</protein>
<dbReference type="InterPro" id="IPR057365">
    <property type="entry name" value="URGCP"/>
</dbReference>
<dbReference type="Gene3D" id="3.40.50.300">
    <property type="entry name" value="P-loop containing nucleotide triphosphate hydrolases"/>
    <property type="match status" value="1"/>
</dbReference>
<dbReference type="GO" id="GO:0005525">
    <property type="term" value="F:GTP binding"/>
    <property type="evidence" value="ECO:0007669"/>
    <property type="project" value="InterPro"/>
</dbReference>
<dbReference type="Pfam" id="PF25683">
    <property type="entry name" value="URGCP_GTPase"/>
    <property type="match status" value="1"/>
</dbReference>
<dbReference type="PANTHER" id="PTHR14819:SF9">
    <property type="entry name" value="UP-REGULATOR OF CELL PROLIFERATION-LIKE"/>
    <property type="match status" value="1"/>
</dbReference>
<dbReference type="SUPFAM" id="SSF52540">
    <property type="entry name" value="P-loop containing nucleoside triphosphate hydrolases"/>
    <property type="match status" value="1"/>
</dbReference>
<dbReference type="InterPro" id="IPR052986">
    <property type="entry name" value="VLIG_GTPase"/>
</dbReference>
<name>A0A444V606_ACIRT</name>
<keyword evidence="2" id="KW-0175">Coiled coil</keyword>
<dbReference type="Pfam" id="PF25496">
    <property type="entry name" value="URGCP"/>
    <property type="match status" value="1"/>
</dbReference>
<evidence type="ECO:0000256" key="1">
    <source>
        <dbReference type="ARBA" id="ARBA00006828"/>
    </source>
</evidence>
<dbReference type="AlphaFoldDB" id="A0A444V606"/>
<sequence>MDQIKSELQLQKRQFLVKNRKINDADFVKKLRSTVESIIRNRPHKIKIEDMTAIAKEFGIAIDEESTECQTGKQCAAAITAKIDNVLLFKKKQLPLQDEDWKKLAKLEKEECRLRKAGEKRIEDYKCQLQKEIKELREKQNKHDLTEAMKCFICAISNSNKERSFFLKWLKLKLDDKAREKLSDLRNQYKELCNADHLRENKIKITELDQQISNSSLGIEHFMREIGQIYEAAWAKGSHQQFQYLSSLGADLLLDGFPLELLDGDASNIPVRWVTDVLTKLHEKVQRKSRVLVVTVLGVQSTGKSTLLNTMFGVQFAVSSSRCTRGAFMLLIRVKEDLKEELNCDFILVIDTEGLKSPELAELEDSYEHDNELATLVIGLSDITIINVSMGNSIEMKDILQIVVHAFLRMKEVGKKPNCQFVHQNVGNVSAHDNNARDRKKLLQQLNAMIQVAARMEKLDPNIQFTDVVEYDPKHSNWYISGLWNGVTPMAPVNTGYSEAVYEFKKSLIEVLKSCNDQKPPAQITEFMEWVKSLWKAVKYENFIFSFKNSLVAEAYSNLCVEYGKWEWDFQKHMYNWLATAETRISNTKNKSSNLDEFLNRLQDELESQENTTLDKLTKYYESKDGHVNLVESYRATFEISIKTLRTEIENSVTNKLTAAIDFQKGMKKVHDAYGKHKAILEERVLKLLGDCRNINEGLSEEQLKKEFEKMWEETVKGLDFKDLEKRDIVSDVYNQLRKQLKTHAVSVNMVLNEATDLIEYGKTHFNVTDGHFDRAWYKKHLSDNMHLSTHPKEEAEAWVKSITEQCTAFVSHKKSSKTDYHETYTRELLDMLDVKLKEIKKLNTNTQFAVDLKLHICGFAAREFQQMHTHFIVVNDPRKHLENSRQQYCSDFTDLYHEKDQSLKKAEEFTERCLKPAVREYVNKALGIDIQDEMLTGADSVKYSTRSYFQHSILREFLEENHFNNFYFYCTDYEGFVKGWILNRIIDQFSNSKALSDLEVKRFEVITKKIQGAIEKEKNKTLTKSETIFMFVKNICSNLNSDIVISTDNLGLTLIQDKANTDEFTGYLQDCVNDMKKSLSAEFSQGCDIKKKLNSLPYKPQDELFKRVFGCGKLCPFCKVPCEAGGQDHKEHHASVHRPKGLGMYKYERSGKLVETICTSDVYSESTFQNSDTEWKFHPCKGYRKFYPDWNIAPDPSIEASDYWKYVLMKFNEKFAEVYEAKPADAPAEWRKITKERALKSINEVYNMK</sequence>
<dbReference type="InterPro" id="IPR030383">
    <property type="entry name" value="G_VLIG_dom"/>
</dbReference>
<evidence type="ECO:0000313" key="5">
    <source>
        <dbReference type="Proteomes" id="UP000289886"/>
    </source>
</evidence>
<evidence type="ECO:0000313" key="4">
    <source>
        <dbReference type="EMBL" id="RXM95834.1"/>
    </source>
</evidence>
<organism evidence="4 5">
    <name type="scientific">Acipenser ruthenus</name>
    <name type="common">Sterlet sturgeon</name>
    <dbReference type="NCBI Taxonomy" id="7906"/>
    <lineage>
        <taxon>Eukaryota</taxon>
        <taxon>Metazoa</taxon>
        <taxon>Chordata</taxon>
        <taxon>Craniata</taxon>
        <taxon>Vertebrata</taxon>
        <taxon>Euteleostomi</taxon>
        <taxon>Actinopterygii</taxon>
        <taxon>Chondrostei</taxon>
        <taxon>Acipenseriformes</taxon>
        <taxon>Acipenseridae</taxon>
        <taxon>Acipenser</taxon>
    </lineage>
</organism>
<reference evidence="4 5" key="1">
    <citation type="submission" date="2019-01" db="EMBL/GenBank/DDBJ databases">
        <title>Draft Genome and Complete Hox-Cluster Characterization of the Sterlet Sturgeon (Acipenser ruthenus).</title>
        <authorList>
            <person name="Wei Q."/>
        </authorList>
    </citation>
    <scope>NUCLEOTIDE SEQUENCE [LARGE SCALE GENOMIC DNA]</scope>
    <source>
        <strain evidence="4">WHYD16114868_AA</strain>
        <tissue evidence="4">Blood</tissue>
    </source>
</reference>
<feature type="coiled-coil region" evidence="2">
    <location>
        <begin position="115"/>
        <end position="149"/>
    </location>
</feature>
<evidence type="ECO:0000259" key="3">
    <source>
        <dbReference type="PROSITE" id="PS51717"/>
    </source>
</evidence>
<dbReference type="InterPro" id="IPR027417">
    <property type="entry name" value="P-loop_NTPase"/>
</dbReference>
<comment type="similarity">
    <text evidence="1">Belongs to the TRAFAC class dynamin-like GTPase superfamily. Very large inducible GTPase (VLIG) family.</text>
</comment>
<dbReference type="InterPro" id="IPR058641">
    <property type="entry name" value="GVIN1_dom"/>
</dbReference>
<feature type="domain" description="VLIG-type G" evidence="3">
    <location>
        <begin position="288"/>
        <end position="532"/>
    </location>
</feature>
<dbReference type="PROSITE" id="PS51717">
    <property type="entry name" value="G_VLIG"/>
    <property type="match status" value="1"/>
</dbReference>
<accession>A0A444V606</accession>
<dbReference type="Pfam" id="PF25974">
    <property type="entry name" value="URGCP_9th"/>
    <property type="match status" value="1"/>
</dbReference>
<gene>
    <name evidence="4" type="ORF">EOD39_16412</name>
</gene>